<name>H5Y3G7_9FIRM</name>
<keyword evidence="3" id="KW-1185">Reference proteome</keyword>
<dbReference type="RefSeq" id="WP_007782326.1">
    <property type="nucleotide sequence ID" value="NZ_CM001441.1"/>
</dbReference>
<evidence type="ECO:0000313" key="3">
    <source>
        <dbReference type="Proteomes" id="UP000005104"/>
    </source>
</evidence>
<dbReference type="PANTHER" id="PTHR43798">
    <property type="entry name" value="MONOACYLGLYCEROL LIPASE"/>
    <property type="match status" value="1"/>
</dbReference>
<protein>
    <submittedName>
        <fullName evidence="2">Putative hydrolase or acyltransferase of alpha/beta superfamily</fullName>
    </submittedName>
</protein>
<evidence type="ECO:0000313" key="2">
    <source>
        <dbReference type="EMBL" id="EHQ89076.1"/>
    </source>
</evidence>
<feature type="domain" description="AB hydrolase-1" evidence="1">
    <location>
        <begin position="79"/>
        <end position="355"/>
    </location>
</feature>
<dbReference type="eggNOG" id="COG0596">
    <property type="taxonomic scope" value="Bacteria"/>
</dbReference>
<dbReference type="InterPro" id="IPR000073">
    <property type="entry name" value="AB_hydrolase_1"/>
</dbReference>
<organism evidence="2 3">
    <name type="scientific">Desulfosporosinus youngiae DSM 17734</name>
    <dbReference type="NCBI Taxonomy" id="768710"/>
    <lineage>
        <taxon>Bacteria</taxon>
        <taxon>Bacillati</taxon>
        <taxon>Bacillota</taxon>
        <taxon>Clostridia</taxon>
        <taxon>Eubacteriales</taxon>
        <taxon>Desulfitobacteriaceae</taxon>
        <taxon>Desulfosporosinus</taxon>
    </lineage>
</organism>
<proteinExistence type="predicted"/>
<dbReference type="GO" id="GO:0016020">
    <property type="term" value="C:membrane"/>
    <property type="evidence" value="ECO:0007669"/>
    <property type="project" value="TreeGrafter"/>
</dbReference>
<accession>H5Y3G7</accession>
<dbReference type="SUPFAM" id="SSF53474">
    <property type="entry name" value="alpha/beta-Hydrolases"/>
    <property type="match status" value="1"/>
</dbReference>
<dbReference type="GO" id="GO:0016746">
    <property type="term" value="F:acyltransferase activity"/>
    <property type="evidence" value="ECO:0007669"/>
    <property type="project" value="UniProtKB-KW"/>
</dbReference>
<dbReference type="Proteomes" id="UP000005104">
    <property type="component" value="Chromosome"/>
</dbReference>
<keyword evidence="2" id="KW-0378">Hydrolase</keyword>
<sequence>MNRELRHKGKKRMCIAILTVLLCIAFLVCIILPPSLGKTKPFIDDKGNTIDGSISEKIHVDINGTSLGMFIMAKDDSKPVLLFLGGGPGIPEYFLEQNYPTGLENEFVVCYMDYRGTALSYNPAISIETMTSEQYIADVIGVTNYLLNRFNQNKIYLIGHSFGTYIGIRAASQNPELYQAYIAIAQITNQNKSEKIAYNYMLEQYRSAENLKMVKKFEGYSILTSDKAYEQYFTSSLRDTAMHELGVGTMHHMNSVISGIFFPSLRCTVYTPAERINIWRGKALAQATSVVTDSAQFNAFKDVPALDIPIYFLAGIYDYTCNYSLQKEYCEQIQAPLKGFYTFENSAHSPLFEEPKKALSILLEDIVTGRNTLSD</sequence>
<dbReference type="EMBL" id="CM001441">
    <property type="protein sequence ID" value="EHQ89076.1"/>
    <property type="molecule type" value="Genomic_DNA"/>
</dbReference>
<keyword evidence="2" id="KW-0012">Acyltransferase</keyword>
<evidence type="ECO:0000259" key="1">
    <source>
        <dbReference type="Pfam" id="PF00561"/>
    </source>
</evidence>
<dbReference type="GO" id="GO:0016787">
    <property type="term" value="F:hydrolase activity"/>
    <property type="evidence" value="ECO:0007669"/>
    <property type="project" value="UniProtKB-KW"/>
</dbReference>
<dbReference type="AlphaFoldDB" id="H5Y3G7"/>
<dbReference type="InterPro" id="IPR029058">
    <property type="entry name" value="AB_hydrolase_fold"/>
</dbReference>
<dbReference type="Pfam" id="PF00561">
    <property type="entry name" value="Abhydrolase_1"/>
    <property type="match status" value="1"/>
</dbReference>
<dbReference type="InterPro" id="IPR050266">
    <property type="entry name" value="AB_hydrolase_sf"/>
</dbReference>
<dbReference type="Gene3D" id="3.40.50.1820">
    <property type="entry name" value="alpha/beta hydrolase"/>
    <property type="match status" value="1"/>
</dbReference>
<gene>
    <name evidence="2" type="ORF">DesyoDRAFT_1971</name>
</gene>
<dbReference type="STRING" id="768710.DesyoDRAFT_1971"/>
<dbReference type="PANTHER" id="PTHR43798:SF33">
    <property type="entry name" value="HYDROLASE, PUTATIVE (AFU_ORTHOLOGUE AFUA_2G14860)-RELATED"/>
    <property type="match status" value="1"/>
</dbReference>
<dbReference type="HOGENOM" id="CLU_049285_0_0_9"/>
<reference evidence="2 3" key="1">
    <citation type="submission" date="2011-11" db="EMBL/GenBank/DDBJ databases">
        <title>The Noncontiguous Finished genome of Desulfosporosinus youngiae DSM 17734.</title>
        <authorList>
            <consortium name="US DOE Joint Genome Institute (JGI-PGF)"/>
            <person name="Lucas S."/>
            <person name="Han J."/>
            <person name="Lapidus A."/>
            <person name="Cheng J.-F."/>
            <person name="Goodwin L."/>
            <person name="Pitluck S."/>
            <person name="Peters L."/>
            <person name="Ovchinnikova G."/>
            <person name="Lu M."/>
            <person name="Land M.L."/>
            <person name="Hauser L."/>
            <person name="Pester M."/>
            <person name="Spring S."/>
            <person name="Ollivier B."/>
            <person name="Rattei T."/>
            <person name="Klenk H.-P."/>
            <person name="Wagner M."/>
            <person name="Loy A."/>
            <person name="Woyke T.J."/>
        </authorList>
    </citation>
    <scope>NUCLEOTIDE SEQUENCE [LARGE SCALE GENOMIC DNA]</scope>
    <source>
        <strain evidence="2 3">DSM 17734</strain>
    </source>
</reference>
<keyword evidence="2" id="KW-0808">Transferase</keyword>